<reference evidence="2" key="1">
    <citation type="submission" date="2022-03" db="EMBL/GenBank/DDBJ databases">
        <authorList>
            <person name="Alioto T."/>
            <person name="Alioto T."/>
            <person name="Gomez Garrido J."/>
        </authorList>
    </citation>
    <scope>NUCLEOTIDE SEQUENCE</scope>
</reference>
<accession>A0AAD1W243</accession>
<feature type="region of interest" description="Disordered" evidence="1">
    <location>
        <begin position="70"/>
        <end position="89"/>
    </location>
</feature>
<proteinExistence type="predicted"/>
<organism evidence="2 3">
    <name type="scientific">Pelobates cultripes</name>
    <name type="common">Western spadefoot toad</name>
    <dbReference type="NCBI Taxonomy" id="61616"/>
    <lineage>
        <taxon>Eukaryota</taxon>
        <taxon>Metazoa</taxon>
        <taxon>Chordata</taxon>
        <taxon>Craniata</taxon>
        <taxon>Vertebrata</taxon>
        <taxon>Euteleostomi</taxon>
        <taxon>Amphibia</taxon>
        <taxon>Batrachia</taxon>
        <taxon>Anura</taxon>
        <taxon>Pelobatoidea</taxon>
        <taxon>Pelobatidae</taxon>
        <taxon>Pelobates</taxon>
    </lineage>
</organism>
<sequence>QRPITQAKMADAKPSSAPQDLMETTLTRLEDIFKEVWLKLSHRQAEMGGRSGSIGPSHHLPIRAEYPTSCPAQQIESANMSQKITNNKS</sequence>
<protein>
    <submittedName>
        <fullName evidence="2">Uncharacterized protein</fullName>
    </submittedName>
</protein>
<evidence type="ECO:0000313" key="3">
    <source>
        <dbReference type="Proteomes" id="UP001295444"/>
    </source>
</evidence>
<dbReference type="EMBL" id="OW240915">
    <property type="protein sequence ID" value="CAH2285516.1"/>
    <property type="molecule type" value="Genomic_DNA"/>
</dbReference>
<dbReference type="Proteomes" id="UP001295444">
    <property type="component" value="Chromosome 04"/>
</dbReference>
<keyword evidence="3" id="KW-1185">Reference proteome</keyword>
<dbReference type="AlphaFoldDB" id="A0AAD1W243"/>
<gene>
    <name evidence="2" type="ORF">PECUL_23A025087</name>
</gene>
<name>A0AAD1W243_PELCU</name>
<feature type="region of interest" description="Disordered" evidence="1">
    <location>
        <begin position="1"/>
        <end position="20"/>
    </location>
</feature>
<evidence type="ECO:0000256" key="1">
    <source>
        <dbReference type="SAM" id="MobiDB-lite"/>
    </source>
</evidence>
<evidence type="ECO:0000313" key="2">
    <source>
        <dbReference type="EMBL" id="CAH2285516.1"/>
    </source>
</evidence>
<feature type="non-terminal residue" evidence="2">
    <location>
        <position position="1"/>
    </location>
</feature>